<organism evidence="8 9">
    <name type="scientific">Paenibacillus terrae (strain HPL-003)</name>
    <dbReference type="NCBI Taxonomy" id="985665"/>
    <lineage>
        <taxon>Bacteria</taxon>
        <taxon>Bacillati</taxon>
        <taxon>Bacillota</taxon>
        <taxon>Bacilli</taxon>
        <taxon>Bacillales</taxon>
        <taxon>Paenibacillaceae</taxon>
        <taxon>Paenibacillus</taxon>
    </lineage>
</organism>
<dbReference type="AlphaFoldDB" id="G7VSK4"/>
<evidence type="ECO:0000313" key="9">
    <source>
        <dbReference type="Proteomes" id="UP000005876"/>
    </source>
</evidence>
<evidence type="ECO:0000256" key="2">
    <source>
        <dbReference type="ARBA" id="ARBA00022908"/>
    </source>
</evidence>
<dbReference type="GO" id="GO:0003677">
    <property type="term" value="F:DNA binding"/>
    <property type="evidence" value="ECO:0007669"/>
    <property type="project" value="UniProtKB-UniRule"/>
</dbReference>
<dbReference type="InterPro" id="IPR002104">
    <property type="entry name" value="Integrase_catalytic"/>
</dbReference>
<comment type="similarity">
    <text evidence="1">Belongs to the 'phage' integrase family.</text>
</comment>
<dbReference type="InterPro" id="IPR050090">
    <property type="entry name" value="Tyrosine_recombinase_XerCD"/>
</dbReference>
<dbReference type="EMBL" id="CP003107">
    <property type="protein sequence ID" value="AET61494.1"/>
    <property type="molecule type" value="Genomic_DNA"/>
</dbReference>
<dbReference type="InterPro" id="IPR004107">
    <property type="entry name" value="Integrase_SAM-like_N"/>
</dbReference>
<protein>
    <submittedName>
        <fullName evidence="8">Integrase</fullName>
    </submittedName>
</protein>
<feature type="domain" description="Core-binding (CB)" evidence="7">
    <location>
        <begin position="20"/>
        <end position="117"/>
    </location>
</feature>
<gene>
    <name evidence="8" type="ordered locus">HPL003_23880</name>
</gene>
<dbReference type="PANTHER" id="PTHR30349">
    <property type="entry name" value="PHAGE INTEGRASE-RELATED"/>
    <property type="match status" value="1"/>
</dbReference>
<reference key="2">
    <citation type="submission" date="2011-11" db="EMBL/GenBank/DDBJ databases">
        <authorList>
            <person name="Shin S.H."/>
            <person name="Kim S."/>
            <person name="Kim J.Y."/>
        </authorList>
    </citation>
    <scope>NUCLEOTIDE SEQUENCE</scope>
    <source>
        <strain>HPL-003</strain>
    </source>
</reference>
<accession>G7VSK4</accession>
<keyword evidence="3 5" id="KW-0238">DNA-binding</keyword>
<dbReference type="RefSeq" id="WP_014282186.1">
    <property type="nucleotide sequence ID" value="NC_016641.1"/>
</dbReference>
<dbReference type="GO" id="GO:0006310">
    <property type="term" value="P:DNA recombination"/>
    <property type="evidence" value="ECO:0007669"/>
    <property type="project" value="UniProtKB-KW"/>
</dbReference>
<dbReference type="InterPro" id="IPR044068">
    <property type="entry name" value="CB"/>
</dbReference>
<evidence type="ECO:0000256" key="5">
    <source>
        <dbReference type="PROSITE-ProRule" id="PRU01248"/>
    </source>
</evidence>
<dbReference type="PROSITE" id="PS51900">
    <property type="entry name" value="CB"/>
    <property type="match status" value="1"/>
</dbReference>
<dbReference type="eggNOG" id="COG4974">
    <property type="taxonomic scope" value="Bacteria"/>
</dbReference>
<keyword evidence="2" id="KW-0229">DNA integration</keyword>
<evidence type="ECO:0000256" key="1">
    <source>
        <dbReference type="ARBA" id="ARBA00008857"/>
    </source>
</evidence>
<dbReference type="OrthoDB" id="107900at2"/>
<feature type="domain" description="Tyr recombinase" evidence="6">
    <location>
        <begin position="137"/>
        <end position="320"/>
    </location>
</feature>
<dbReference type="CDD" id="cd00397">
    <property type="entry name" value="DNA_BRE_C"/>
    <property type="match status" value="1"/>
</dbReference>
<dbReference type="HOGENOM" id="CLU_027562_9_2_9"/>
<dbReference type="InterPro" id="IPR013762">
    <property type="entry name" value="Integrase-like_cat_sf"/>
</dbReference>
<dbReference type="Gene3D" id="1.10.443.10">
    <property type="entry name" value="Intergrase catalytic core"/>
    <property type="match status" value="1"/>
</dbReference>
<reference evidence="9" key="1">
    <citation type="submission" date="2011-11" db="EMBL/GenBank/DDBJ databases">
        <title>Complete sequence of Paenibacillus terrae HPL-003.</title>
        <authorList>
            <person name="Shin S.H."/>
            <person name="Kim S."/>
            <person name="Kim J.Y."/>
        </authorList>
    </citation>
    <scope>NUCLEOTIDE SEQUENCE [LARGE SCALE GENOMIC DNA]</scope>
    <source>
        <strain evidence="9">HPL-003</strain>
    </source>
</reference>
<evidence type="ECO:0000256" key="4">
    <source>
        <dbReference type="ARBA" id="ARBA00023172"/>
    </source>
</evidence>
<dbReference type="KEGG" id="pta:HPL003_23880"/>
<dbReference type="Proteomes" id="UP000005876">
    <property type="component" value="Chromosome"/>
</dbReference>
<dbReference type="STRING" id="985665.HPL003_23880"/>
<dbReference type="PANTHER" id="PTHR30349:SF41">
    <property type="entry name" value="INTEGRASE_RECOMBINASE PROTEIN MJ0367-RELATED"/>
    <property type="match status" value="1"/>
</dbReference>
<evidence type="ECO:0000259" key="7">
    <source>
        <dbReference type="PROSITE" id="PS51900"/>
    </source>
</evidence>
<dbReference type="Gene3D" id="1.10.150.130">
    <property type="match status" value="1"/>
</dbReference>
<dbReference type="SUPFAM" id="SSF56349">
    <property type="entry name" value="DNA breaking-rejoining enzymes"/>
    <property type="match status" value="1"/>
</dbReference>
<dbReference type="Pfam" id="PF13495">
    <property type="entry name" value="Phage_int_SAM_4"/>
    <property type="match status" value="1"/>
</dbReference>
<evidence type="ECO:0000256" key="3">
    <source>
        <dbReference type="ARBA" id="ARBA00023125"/>
    </source>
</evidence>
<name>G7VSK4_PAETH</name>
<sequence length="343" mass="39688">MTAKTPKFAFVTKRTPSVKISLEKHINEFLETKRLAKRSPKTILAYDQVLSQFRKWYDERGDSTITTDLLREYIAYLSFEKVRWDDHPTSPNGEVGLTPRTVNNVIRNMRVFFNYLVHERITKESPMNAVDYQTEEKETFETFVDSDVIKLLGAPNRRVYTGLRDYCLMLVLCDCGFRIKELTSLKVSDVDFRLRQITVRAEVSKTKTTRVAPISQKTTKELENLISFINVDPDDYLWLTQFGERYLGGSFAKMLKLYAKRAGVDGPRVSPHTFRHYFAIKFLREGGDLFALSRILGHTSLDVTQIYLKYASKDLHDQHDKASPVASLLDAGNEKKRGKMKFR</sequence>
<proteinExistence type="inferred from homology"/>
<evidence type="ECO:0000259" key="6">
    <source>
        <dbReference type="PROSITE" id="PS51898"/>
    </source>
</evidence>
<dbReference type="InterPro" id="IPR010998">
    <property type="entry name" value="Integrase_recombinase_N"/>
</dbReference>
<dbReference type="GO" id="GO:0015074">
    <property type="term" value="P:DNA integration"/>
    <property type="evidence" value="ECO:0007669"/>
    <property type="project" value="UniProtKB-KW"/>
</dbReference>
<dbReference type="PROSITE" id="PS51898">
    <property type="entry name" value="TYR_RECOMBINASE"/>
    <property type="match status" value="1"/>
</dbReference>
<keyword evidence="4" id="KW-0233">DNA recombination</keyword>
<evidence type="ECO:0000313" key="8">
    <source>
        <dbReference type="EMBL" id="AET61494.1"/>
    </source>
</evidence>
<reference evidence="8 9" key="3">
    <citation type="journal article" date="2012" name="J. Bacteriol.">
        <title>Genome Sequence of Paenibacillus terrae HPL-003, a Xylanase-Producing Bacterium Isolated from Soil Found in Forest Residue.</title>
        <authorList>
            <person name="Shin S.H."/>
            <person name="Kim S."/>
            <person name="Kim J.Y."/>
            <person name="Song H.Y."/>
            <person name="Cho S.J."/>
            <person name="Kim D.R."/>
            <person name="Lee K.I."/>
            <person name="Lim H.K."/>
            <person name="Park N.J."/>
            <person name="Hwang I.T."/>
            <person name="Yang K.S."/>
        </authorList>
    </citation>
    <scope>NUCLEOTIDE SEQUENCE [LARGE SCALE GENOMIC DNA]</scope>
    <source>
        <strain evidence="8 9">HPL-003</strain>
    </source>
</reference>
<dbReference type="InterPro" id="IPR011010">
    <property type="entry name" value="DNA_brk_join_enz"/>
</dbReference>
<dbReference type="Pfam" id="PF00589">
    <property type="entry name" value="Phage_integrase"/>
    <property type="match status" value="1"/>
</dbReference>